<keyword evidence="2" id="KW-1185">Reference proteome</keyword>
<evidence type="ECO:0000313" key="2">
    <source>
        <dbReference type="Proteomes" id="UP000053825"/>
    </source>
</evidence>
<proteinExistence type="predicted"/>
<protein>
    <submittedName>
        <fullName evidence="1">Uncharacterized protein</fullName>
    </submittedName>
</protein>
<evidence type="ECO:0000313" key="1">
    <source>
        <dbReference type="EMBL" id="KOC60094.1"/>
    </source>
</evidence>
<gene>
    <name evidence="1" type="ORF">WH47_09092</name>
</gene>
<name>A0A0L7QNE0_9HYME</name>
<reference evidence="1 2" key="1">
    <citation type="submission" date="2015-07" db="EMBL/GenBank/DDBJ databases">
        <title>The genome of Habropoda laboriosa.</title>
        <authorList>
            <person name="Pan H."/>
            <person name="Kapheim K."/>
        </authorList>
    </citation>
    <scope>NUCLEOTIDE SEQUENCE [LARGE SCALE GENOMIC DNA]</scope>
    <source>
        <strain evidence="1">0110345459</strain>
    </source>
</reference>
<accession>A0A0L7QNE0</accession>
<dbReference type="Proteomes" id="UP000053825">
    <property type="component" value="Unassembled WGS sequence"/>
</dbReference>
<dbReference type="AlphaFoldDB" id="A0A0L7QNE0"/>
<sequence length="66" mass="7409">MMCYWPVGCATGQGQSNIGLKNEEAKKEIMRKKELKGCTIFIVYDITEEEREIPSKLVVVAEEGGE</sequence>
<dbReference type="EMBL" id="KQ414856">
    <property type="protein sequence ID" value="KOC60094.1"/>
    <property type="molecule type" value="Genomic_DNA"/>
</dbReference>
<organism evidence="1 2">
    <name type="scientific">Habropoda laboriosa</name>
    <dbReference type="NCBI Taxonomy" id="597456"/>
    <lineage>
        <taxon>Eukaryota</taxon>
        <taxon>Metazoa</taxon>
        <taxon>Ecdysozoa</taxon>
        <taxon>Arthropoda</taxon>
        <taxon>Hexapoda</taxon>
        <taxon>Insecta</taxon>
        <taxon>Pterygota</taxon>
        <taxon>Neoptera</taxon>
        <taxon>Endopterygota</taxon>
        <taxon>Hymenoptera</taxon>
        <taxon>Apocrita</taxon>
        <taxon>Aculeata</taxon>
        <taxon>Apoidea</taxon>
        <taxon>Anthophila</taxon>
        <taxon>Apidae</taxon>
        <taxon>Habropoda</taxon>
    </lineage>
</organism>